<name>A0A674GMC6_TAEGU</name>
<keyword evidence="5 7" id="KW-0406">Ion transport</keyword>
<sequence length="78" mass="8503">FLCTEGTEPLLGPYYDTIRNGGLIFAVVAFVIGLIILSQRFHCGGRKKRRWVLHGSGQPHLCCLFQSCQLPGPGFGPG</sequence>
<dbReference type="AlphaFoldDB" id="A0A674GMC6"/>
<accession>A0A674GMC6</accession>
<evidence type="ECO:0000256" key="1">
    <source>
        <dbReference type="ARBA" id="ARBA00004167"/>
    </source>
</evidence>
<evidence type="ECO:0000256" key="4">
    <source>
        <dbReference type="ARBA" id="ARBA00022692"/>
    </source>
</evidence>
<evidence type="ECO:0000256" key="3">
    <source>
        <dbReference type="ARBA" id="ARBA00022448"/>
    </source>
</evidence>
<dbReference type="InterPro" id="IPR000272">
    <property type="entry name" value="Ion-transport_regulator_FXYD"/>
</dbReference>
<reference evidence="8" key="3">
    <citation type="submission" date="2025-09" db="UniProtKB">
        <authorList>
            <consortium name="Ensembl"/>
        </authorList>
    </citation>
    <scope>IDENTIFICATION</scope>
</reference>
<evidence type="ECO:0000256" key="7">
    <source>
        <dbReference type="RuleBase" id="RU364131"/>
    </source>
</evidence>
<keyword evidence="9" id="KW-1185">Reference proteome</keyword>
<evidence type="ECO:0000256" key="2">
    <source>
        <dbReference type="ARBA" id="ARBA00005948"/>
    </source>
</evidence>
<evidence type="ECO:0000313" key="8">
    <source>
        <dbReference type="Ensembl" id="ENSTGUP00000023879.1"/>
    </source>
</evidence>
<dbReference type="GO" id="GO:0016020">
    <property type="term" value="C:membrane"/>
    <property type="evidence" value="ECO:0007669"/>
    <property type="project" value="UniProtKB-SubCell"/>
</dbReference>
<keyword evidence="7" id="KW-1133">Transmembrane helix</keyword>
<keyword evidence="4 7" id="KW-0812">Transmembrane</keyword>
<keyword evidence="6 7" id="KW-0472">Membrane</keyword>
<dbReference type="GeneTree" id="ENSGT01030000235344"/>
<dbReference type="Pfam" id="PF02038">
    <property type="entry name" value="ATP1G1_PLM_MAT8"/>
    <property type="match status" value="1"/>
</dbReference>
<reference evidence="8" key="2">
    <citation type="submission" date="2025-08" db="UniProtKB">
        <authorList>
            <consortium name="Ensembl"/>
        </authorList>
    </citation>
    <scope>IDENTIFICATION</scope>
</reference>
<protein>
    <recommendedName>
        <fullName evidence="7">FXYD domain-containing ion transport regulator</fullName>
    </recommendedName>
</protein>
<comment type="subcellular location">
    <subcellularLocation>
        <location evidence="1">Membrane</location>
        <topology evidence="1">Single-pass membrane protein</topology>
    </subcellularLocation>
</comment>
<keyword evidence="3 7" id="KW-0813">Transport</keyword>
<evidence type="ECO:0000256" key="6">
    <source>
        <dbReference type="ARBA" id="ARBA00023136"/>
    </source>
</evidence>
<dbReference type="GO" id="GO:0099106">
    <property type="term" value="F:ion channel regulator activity"/>
    <property type="evidence" value="ECO:0007669"/>
    <property type="project" value="InterPro"/>
</dbReference>
<evidence type="ECO:0000313" key="9">
    <source>
        <dbReference type="Proteomes" id="UP000007754"/>
    </source>
</evidence>
<dbReference type="GO" id="GO:0006811">
    <property type="term" value="P:monoatomic ion transport"/>
    <property type="evidence" value="ECO:0007669"/>
    <property type="project" value="UniProtKB-KW"/>
</dbReference>
<organism evidence="8 9">
    <name type="scientific">Taeniopygia guttata</name>
    <name type="common">Zebra finch</name>
    <name type="synonym">Poephila guttata</name>
    <dbReference type="NCBI Taxonomy" id="59729"/>
    <lineage>
        <taxon>Eukaryota</taxon>
        <taxon>Metazoa</taxon>
        <taxon>Chordata</taxon>
        <taxon>Craniata</taxon>
        <taxon>Vertebrata</taxon>
        <taxon>Euteleostomi</taxon>
        <taxon>Archelosauria</taxon>
        <taxon>Archosauria</taxon>
        <taxon>Dinosauria</taxon>
        <taxon>Saurischia</taxon>
        <taxon>Theropoda</taxon>
        <taxon>Coelurosauria</taxon>
        <taxon>Aves</taxon>
        <taxon>Neognathae</taxon>
        <taxon>Neoaves</taxon>
        <taxon>Telluraves</taxon>
        <taxon>Australaves</taxon>
        <taxon>Passeriformes</taxon>
        <taxon>Passeroidea</taxon>
        <taxon>Estrildidae</taxon>
        <taxon>Estrildinae</taxon>
        <taxon>Taeniopygia</taxon>
    </lineage>
</organism>
<dbReference type="Proteomes" id="UP000007754">
    <property type="component" value="Chromosome 24"/>
</dbReference>
<dbReference type="InParanoid" id="A0A674GMC6"/>
<comment type="similarity">
    <text evidence="2 7">Belongs to the FXYD family.</text>
</comment>
<dbReference type="Gene3D" id="1.20.5.780">
    <property type="entry name" value="Single helix bin"/>
    <property type="match status" value="1"/>
</dbReference>
<proteinExistence type="inferred from homology"/>
<dbReference type="OMA" id="PYYDTIR"/>
<reference evidence="8 9" key="1">
    <citation type="journal article" date="2010" name="Nature">
        <title>The genome of a songbird.</title>
        <authorList>
            <person name="Warren W.C."/>
            <person name="Clayton D.F."/>
            <person name="Ellegren H."/>
            <person name="Arnold A.P."/>
            <person name="Hillier L.W."/>
            <person name="Kunstner A."/>
            <person name="Searle S."/>
            <person name="White S."/>
            <person name="Vilella A.J."/>
            <person name="Fairley S."/>
            <person name="Heger A."/>
            <person name="Kong L."/>
            <person name="Ponting C.P."/>
            <person name="Jarvis E.D."/>
            <person name="Mello C.V."/>
            <person name="Minx P."/>
            <person name="Lovell P."/>
            <person name="Velho T.A."/>
            <person name="Ferris M."/>
            <person name="Balakrishnan C.N."/>
            <person name="Sinha S."/>
            <person name="Blatti C."/>
            <person name="London S.E."/>
            <person name="Li Y."/>
            <person name="Lin Y.C."/>
            <person name="George J."/>
            <person name="Sweedler J."/>
            <person name="Southey B."/>
            <person name="Gunaratne P."/>
            <person name="Watson M."/>
            <person name="Nam K."/>
            <person name="Backstrom N."/>
            <person name="Smeds L."/>
            <person name="Nabholz B."/>
            <person name="Itoh Y."/>
            <person name="Whitney O."/>
            <person name="Pfenning A.R."/>
            <person name="Howard J."/>
            <person name="Volker M."/>
            <person name="Skinner B.M."/>
            <person name="Griffin D.K."/>
            <person name="Ye L."/>
            <person name="McLaren W.M."/>
            <person name="Flicek P."/>
            <person name="Quesada V."/>
            <person name="Velasco G."/>
            <person name="Lopez-Otin C."/>
            <person name="Puente X.S."/>
            <person name="Olender T."/>
            <person name="Lancet D."/>
            <person name="Smit A.F."/>
            <person name="Hubley R."/>
            <person name="Konkel M.K."/>
            <person name="Walker J.A."/>
            <person name="Batzer M.A."/>
            <person name="Gu W."/>
            <person name="Pollock D.D."/>
            <person name="Chen L."/>
            <person name="Cheng Z."/>
            <person name="Eichler E.E."/>
            <person name="Stapley J."/>
            <person name="Slate J."/>
            <person name="Ekblom R."/>
            <person name="Birkhead T."/>
            <person name="Burke T."/>
            <person name="Burt D."/>
            <person name="Scharff C."/>
            <person name="Adam I."/>
            <person name="Richard H."/>
            <person name="Sultan M."/>
            <person name="Soldatov A."/>
            <person name="Lehrach H."/>
            <person name="Edwards S.V."/>
            <person name="Yang S.P."/>
            <person name="Li X."/>
            <person name="Graves T."/>
            <person name="Fulton L."/>
            <person name="Nelson J."/>
            <person name="Chinwalla A."/>
            <person name="Hou S."/>
            <person name="Mardis E.R."/>
            <person name="Wilson R.K."/>
        </authorList>
    </citation>
    <scope>NUCLEOTIDE SEQUENCE [LARGE SCALE GENOMIC DNA]</scope>
</reference>
<evidence type="ECO:0000256" key="5">
    <source>
        <dbReference type="ARBA" id="ARBA00023065"/>
    </source>
</evidence>
<feature type="transmembrane region" description="Helical" evidence="7">
    <location>
        <begin position="20"/>
        <end position="41"/>
    </location>
</feature>
<dbReference type="Ensembl" id="ENSTGUT00000029070.1">
    <property type="protein sequence ID" value="ENSTGUP00000023879.1"/>
    <property type="gene ID" value="ENSTGUG00000028067.1"/>
</dbReference>
<dbReference type="GO" id="GO:0043269">
    <property type="term" value="P:regulation of monoatomic ion transport"/>
    <property type="evidence" value="ECO:0007669"/>
    <property type="project" value="InterPro"/>
</dbReference>